<dbReference type="Proteomes" id="UP000622533">
    <property type="component" value="Unassembled WGS sequence"/>
</dbReference>
<evidence type="ECO:0000313" key="1">
    <source>
        <dbReference type="EMBL" id="MBE9021936.1"/>
    </source>
</evidence>
<sequence length="65" mass="7418">MLTVDYQSCDRLQAISLLFEQVVVSVSVDEDAMSTTGYAYAPLFVVHVETLQYKVSTEFKVYFKN</sequence>
<dbReference type="AlphaFoldDB" id="A0A8J6ZMV2"/>
<evidence type="ECO:0000313" key="2">
    <source>
        <dbReference type="Proteomes" id="UP000622533"/>
    </source>
</evidence>
<accession>A0A8J6ZMV2</accession>
<comment type="caution">
    <text evidence="1">The sequence shown here is derived from an EMBL/GenBank/DDBJ whole genome shotgun (WGS) entry which is preliminary data.</text>
</comment>
<name>A0A8J6ZMV2_DESMC</name>
<organism evidence="1 2">
    <name type="scientific">Desmonostoc muscorum LEGE 12446</name>
    <dbReference type="NCBI Taxonomy" id="1828758"/>
    <lineage>
        <taxon>Bacteria</taxon>
        <taxon>Bacillati</taxon>
        <taxon>Cyanobacteriota</taxon>
        <taxon>Cyanophyceae</taxon>
        <taxon>Nostocales</taxon>
        <taxon>Nostocaceae</taxon>
        <taxon>Desmonostoc</taxon>
    </lineage>
</organism>
<dbReference type="RefSeq" id="WP_193914307.1">
    <property type="nucleotide sequence ID" value="NZ_JADEXS020000001.1"/>
</dbReference>
<proteinExistence type="predicted"/>
<gene>
    <name evidence="1" type="ORF">IQ276_05530</name>
</gene>
<protein>
    <submittedName>
        <fullName evidence="1">Uncharacterized protein</fullName>
    </submittedName>
</protein>
<keyword evidence="2" id="KW-1185">Reference proteome</keyword>
<dbReference type="EMBL" id="JADEXS010000047">
    <property type="protein sequence ID" value="MBE9021936.1"/>
    <property type="molecule type" value="Genomic_DNA"/>
</dbReference>
<reference evidence="1" key="1">
    <citation type="submission" date="2020-10" db="EMBL/GenBank/DDBJ databases">
        <authorList>
            <person name="Castelo-Branco R."/>
            <person name="Eusebio N."/>
            <person name="Adriana R."/>
            <person name="Vieira A."/>
            <person name="Brugerolle De Fraissinette N."/>
            <person name="Rezende De Castro R."/>
            <person name="Schneider M.P."/>
            <person name="Vasconcelos V."/>
            <person name="Leao P.N."/>
        </authorList>
    </citation>
    <scope>NUCLEOTIDE SEQUENCE</scope>
    <source>
        <strain evidence="1">LEGE 12446</strain>
    </source>
</reference>